<gene>
    <name evidence="2" type="ORF">AArc1_4055</name>
</gene>
<evidence type="ECO:0000313" key="3">
    <source>
        <dbReference type="Proteomes" id="UP000258707"/>
    </source>
</evidence>
<feature type="domain" description="ATPase dynein-related AAA" evidence="1">
    <location>
        <begin position="79"/>
        <end position="251"/>
    </location>
</feature>
<sequence length="391" mass="43824">MPIEDTLARFSDIDGSDEIVRPIALIAEMASRLREAPPINIHTEFSGSFDDDLLEGLYFPDSEQEILDQIHAALHAGKHVILTGPPGTGKTEIAQRVTNKIAQEFPWMYSGSQMTTATSDWSTFDTVGGYMPEEDEDTDGDLSFSPGIVLNRFRDRETETPQNEPLVIDELNRADIDKAFGQLFTVLSGQSVQLPYTKNSKEVEIVTAGQLDELPSAHQYAVPESWVIFATMNTYDKTSLYEMSYAFMRRFSFIPVDVPELPEEEDPDEEDALQKLMKGYESTWDGIDADTDELLAVGRVWRNANNEVDGWAIGPALVQDILATITQYPRSDTELKPRLTNAVISYIFPQLEGVPERKQIVNSIKDSPEVNEDKITEGAREILQVSFEGDE</sequence>
<evidence type="ECO:0000259" key="1">
    <source>
        <dbReference type="Pfam" id="PF07728"/>
    </source>
</evidence>
<proteinExistence type="predicted"/>
<name>A0A346P9H7_9EURY</name>
<dbReference type="AlphaFoldDB" id="A0A346P9H7"/>
<keyword evidence="2" id="KW-0614">Plasmid</keyword>
<dbReference type="GO" id="GO:0005524">
    <property type="term" value="F:ATP binding"/>
    <property type="evidence" value="ECO:0007669"/>
    <property type="project" value="InterPro"/>
</dbReference>
<dbReference type="InterPro" id="IPR052934">
    <property type="entry name" value="Methyl-DNA_Rec/Restrict_Enz"/>
</dbReference>
<dbReference type="GO" id="GO:0016887">
    <property type="term" value="F:ATP hydrolysis activity"/>
    <property type="evidence" value="ECO:0007669"/>
    <property type="project" value="InterPro"/>
</dbReference>
<protein>
    <submittedName>
        <fullName evidence="2">AAA family ATPase</fullName>
    </submittedName>
</protein>
<dbReference type="InterPro" id="IPR027417">
    <property type="entry name" value="P-loop_NTPase"/>
</dbReference>
<dbReference type="RefSeq" id="WP_228442291.1">
    <property type="nucleotide sequence ID" value="NZ_CP024045.1"/>
</dbReference>
<evidence type="ECO:0000313" key="2">
    <source>
        <dbReference type="EMBL" id="AXR76172.1"/>
    </source>
</evidence>
<dbReference type="SUPFAM" id="SSF52540">
    <property type="entry name" value="P-loop containing nucleoside triphosphate hydrolases"/>
    <property type="match status" value="1"/>
</dbReference>
<dbReference type="Gene3D" id="3.40.50.300">
    <property type="entry name" value="P-loop containing nucleotide triphosphate hydrolases"/>
    <property type="match status" value="1"/>
</dbReference>
<dbReference type="PANTHER" id="PTHR37291:SF1">
    <property type="entry name" value="TYPE IV METHYL-DIRECTED RESTRICTION ENZYME ECOKMCRB SUBUNIT"/>
    <property type="match status" value="1"/>
</dbReference>
<dbReference type="GeneID" id="37636650"/>
<reference evidence="2 3" key="1">
    <citation type="submission" date="2017-10" db="EMBL/GenBank/DDBJ databases">
        <title>Phenotypic and genomic properties of facultatively anaerobic sulfur-reducing natronoarchaea from hypersaline soda lakes.</title>
        <authorList>
            <person name="Sorokin D.Y."/>
            <person name="Kublanov I.V."/>
            <person name="Roman P."/>
            <person name="Sinninghe Damste J.S."/>
            <person name="Golyshin P.N."/>
            <person name="Rojo D."/>
            <person name="Ciordia S."/>
            <person name="Mena Md.C."/>
            <person name="Ferrer M."/>
            <person name="Messina E."/>
            <person name="Smedile F."/>
            <person name="La Spada G."/>
            <person name="La Cono V."/>
            <person name="Yakimov M.M."/>
        </authorList>
    </citation>
    <scope>NUCLEOTIDE SEQUENCE [LARGE SCALE GENOMIC DNA]</scope>
    <source>
        <strain evidence="2 3">AArc1</strain>
        <plasmid evidence="3">paarc1-01</plasmid>
    </source>
</reference>
<dbReference type="EMBL" id="CP024045">
    <property type="protein sequence ID" value="AXR76172.1"/>
    <property type="molecule type" value="Genomic_DNA"/>
</dbReference>
<organism evidence="2 3">
    <name type="scientific">Natrarchaeobaculum sulfurireducens</name>
    <dbReference type="NCBI Taxonomy" id="2044521"/>
    <lineage>
        <taxon>Archaea</taxon>
        <taxon>Methanobacteriati</taxon>
        <taxon>Methanobacteriota</taxon>
        <taxon>Stenosarchaea group</taxon>
        <taxon>Halobacteria</taxon>
        <taxon>Halobacteriales</taxon>
        <taxon>Natrialbaceae</taxon>
        <taxon>Natrarchaeobaculum</taxon>
    </lineage>
</organism>
<dbReference type="KEGG" id="nan:AArc1_4055"/>
<dbReference type="Pfam" id="PF07728">
    <property type="entry name" value="AAA_5"/>
    <property type="match status" value="1"/>
</dbReference>
<geneLocation type="plasmid" evidence="3">
    <name>paarc1-01</name>
</geneLocation>
<dbReference type="InterPro" id="IPR011704">
    <property type="entry name" value="ATPase_dyneun-rel_AAA"/>
</dbReference>
<accession>A0A346P9H7</accession>
<dbReference type="PANTHER" id="PTHR37291">
    <property type="entry name" value="5-METHYLCYTOSINE-SPECIFIC RESTRICTION ENZYME B"/>
    <property type="match status" value="1"/>
</dbReference>
<dbReference type="Proteomes" id="UP000258707">
    <property type="component" value="Plasmid pAArc1-01"/>
</dbReference>